<accession>A0A369KAE1</accession>
<dbReference type="EMBL" id="LUEZ02000004">
    <property type="protein sequence ID" value="RDB30878.1"/>
    <property type="molecule type" value="Genomic_DNA"/>
</dbReference>
<keyword evidence="2" id="KW-1185">Reference proteome</keyword>
<dbReference type="InParanoid" id="A0A369KAE1"/>
<evidence type="ECO:0000313" key="2">
    <source>
        <dbReference type="Proteomes" id="UP000076154"/>
    </source>
</evidence>
<protein>
    <submittedName>
        <fullName evidence="1">Uncharacterized protein</fullName>
    </submittedName>
</protein>
<comment type="caution">
    <text evidence="1">The sequence shown here is derived from an EMBL/GenBank/DDBJ whole genome shotgun (WGS) entry which is preliminary data.</text>
</comment>
<evidence type="ECO:0000313" key="1">
    <source>
        <dbReference type="EMBL" id="RDB30878.1"/>
    </source>
</evidence>
<reference evidence="1" key="1">
    <citation type="submission" date="2018-04" db="EMBL/GenBank/DDBJ databases">
        <title>Whole genome sequencing of Hypsizygus marmoreus.</title>
        <authorList>
            <person name="Choi I.-G."/>
            <person name="Min B."/>
            <person name="Kim J.-G."/>
            <person name="Kim S."/>
            <person name="Oh Y.-L."/>
            <person name="Kong W.-S."/>
            <person name="Park H."/>
            <person name="Jeong J."/>
            <person name="Song E.-S."/>
        </authorList>
    </citation>
    <scope>NUCLEOTIDE SEQUENCE [LARGE SCALE GENOMIC DNA]</scope>
    <source>
        <strain evidence="1">51987-8</strain>
    </source>
</reference>
<sequence>MLSTTLLGVHALTIPTIPTDPRGLVARDEAVLKDDAVPSSRNPPTGVDTPPPTPVINDTAKAAPAATIAPPTSGGKFCGSNGVGVTEEGNNKYLAYDAAKGELTASFGFAPKGDKCGFDVFQCTDGKITGVKIRGKDYKCSSGSGKTSDGKAVKHCCV</sequence>
<gene>
    <name evidence="1" type="ORF">Hypma_005954</name>
</gene>
<dbReference type="AlphaFoldDB" id="A0A369KAE1"/>
<organism evidence="1 2">
    <name type="scientific">Hypsizygus marmoreus</name>
    <name type="common">White beech mushroom</name>
    <name type="synonym">Agaricus marmoreus</name>
    <dbReference type="NCBI Taxonomy" id="39966"/>
    <lineage>
        <taxon>Eukaryota</taxon>
        <taxon>Fungi</taxon>
        <taxon>Dikarya</taxon>
        <taxon>Basidiomycota</taxon>
        <taxon>Agaricomycotina</taxon>
        <taxon>Agaricomycetes</taxon>
        <taxon>Agaricomycetidae</taxon>
        <taxon>Agaricales</taxon>
        <taxon>Tricholomatineae</taxon>
        <taxon>Lyophyllaceae</taxon>
        <taxon>Hypsizygus</taxon>
    </lineage>
</organism>
<name>A0A369KAE1_HYPMA</name>
<dbReference type="Proteomes" id="UP000076154">
    <property type="component" value="Unassembled WGS sequence"/>
</dbReference>
<proteinExistence type="predicted"/>